<feature type="compositionally biased region" description="Gly residues" evidence="1">
    <location>
        <begin position="124"/>
        <end position="138"/>
    </location>
</feature>
<feature type="transmembrane region" description="Helical" evidence="2">
    <location>
        <begin position="15"/>
        <end position="35"/>
    </location>
</feature>
<evidence type="ECO:0000256" key="2">
    <source>
        <dbReference type="SAM" id="Phobius"/>
    </source>
</evidence>
<evidence type="ECO:0000313" key="4">
    <source>
        <dbReference type="Proteomes" id="UP001501126"/>
    </source>
</evidence>
<keyword evidence="2" id="KW-0472">Membrane</keyword>
<feature type="compositionally biased region" description="Basic and acidic residues" evidence="1">
    <location>
        <begin position="101"/>
        <end position="113"/>
    </location>
</feature>
<keyword evidence="2" id="KW-1133">Transmembrane helix</keyword>
<feature type="region of interest" description="Disordered" evidence="1">
    <location>
        <begin position="62"/>
        <end position="172"/>
    </location>
</feature>
<keyword evidence="4" id="KW-1185">Reference proteome</keyword>
<organism evidence="3 4">
    <name type="scientific">Wandonia haliotis</name>
    <dbReference type="NCBI Taxonomy" id="574963"/>
    <lineage>
        <taxon>Bacteria</taxon>
        <taxon>Pseudomonadati</taxon>
        <taxon>Bacteroidota</taxon>
        <taxon>Flavobacteriia</taxon>
        <taxon>Flavobacteriales</taxon>
        <taxon>Crocinitomicaceae</taxon>
        <taxon>Wandonia</taxon>
    </lineage>
</organism>
<evidence type="ECO:0000256" key="1">
    <source>
        <dbReference type="SAM" id="MobiDB-lite"/>
    </source>
</evidence>
<proteinExistence type="predicted"/>
<name>A0ABP3Y4X0_9FLAO</name>
<evidence type="ECO:0008006" key="5">
    <source>
        <dbReference type="Google" id="ProtNLM"/>
    </source>
</evidence>
<dbReference type="Proteomes" id="UP001501126">
    <property type="component" value="Unassembled WGS sequence"/>
</dbReference>
<protein>
    <recommendedName>
        <fullName evidence="5">Energy transducer TonB</fullName>
    </recommendedName>
</protein>
<feature type="compositionally biased region" description="Polar residues" evidence="1">
    <location>
        <begin position="90"/>
        <end position="100"/>
    </location>
</feature>
<gene>
    <name evidence="3" type="ORF">GCM10009118_29210</name>
</gene>
<reference evidence="4" key="1">
    <citation type="journal article" date="2019" name="Int. J. Syst. Evol. Microbiol.">
        <title>The Global Catalogue of Microorganisms (GCM) 10K type strain sequencing project: providing services to taxonomists for standard genome sequencing and annotation.</title>
        <authorList>
            <consortium name="The Broad Institute Genomics Platform"/>
            <consortium name="The Broad Institute Genome Sequencing Center for Infectious Disease"/>
            <person name="Wu L."/>
            <person name="Ma J."/>
        </authorList>
    </citation>
    <scope>NUCLEOTIDE SEQUENCE [LARGE SCALE GENOMIC DNA]</scope>
    <source>
        <strain evidence="4">JCM 16083</strain>
    </source>
</reference>
<sequence>MAEVKVVEEKDRNTGIVAAVVFTAVLSILLLFLSVTEPDPPLQDIPVPIELDEEMIIEDFEANAGGGTPANTKDPKPTPPDQGDAVLSSEEPTFTHNTGQEGKKPVENPKPSDPEPDPTFTFSGSGGSEGGGGSGNLFGSGTDNNPGTGSGGAGSGTRKVVTPPCPPSAGTEEGDIYLTVWIDETGKVIKAENIPTKTTTSSATVINAAIQGVKNCMRFEKREGAGVTKRELSGPIRIRRN</sequence>
<dbReference type="EMBL" id="BAAAFH010000022">
    <property type="protein sequence ID" value="GAA0876511.1"/>
    <property type="molecule type" value="Genomic_DNA"/>
</dbReference>
<comment type="caution">
    <text evidence="3">The sequence shown here is derived from an EMBL/GenBank/DDBJ whole genome shotgun (WGS) entry which is preliminary data.</text>
</comment>
<evidence type="ECO:0000313" key="3">
    <source>
        <dbReference type="EMBL" id="GAA0876511.1"/>
    </source>
</evidence>
<accession>A0ABP3Y4X0</accession>
<keyword evidence="2" id="KW-0812">Transmembrane</keyword>
<dbReference type="RefSeq" id="WP_343789493.1">
    <property type="nucleotide sequence ID" value="NZ_BAAAFH010000022.1"/>
</dbReference>